<evidence type="ECO:0000259" key="1">
    <source>
        <dbReference type="Pfam" id="PF13938"/>
    </source>
</evidence>
<gene>
    <name evidence="2" type="ORF">Psch_03333</name>
</gene>
<dbReference type="AlphaFoldDB" id="A0A4Y7R743"/>
<evidence type="ECO:0000313" key="3">
    <source>
        <dbReference type="Proteomes" id="UP000298324"/>
    </source>
</evidence>
<feature type="domain" description="DUF4213" evidence="1">
    <location>
        <begin position="7"/>
        <end position="66"/>
    </location>
</feature>
<organism evidence="2 3">
    <name type="scientific">Pelotomaculum schinkii</name>
    <dbReference type="NCBI Taxonomy" id="78350"/>
    <lineage>
        <taxon>Bacteria</taxon>
        <taxon>Bacillati</taxon>
        <taxon>Bacillota</taxon>
        <taxon>Clostridia</taxon>
        <taxon>Eubacteriales</taxon>
        <taxon>Desulfotomaculaceae</taxon>
        <taxon>Pelotomaculum</taxon>
    </lineage>
</organism>
<comment type="caution">
    <text evidence="2">The sequence shown here is derived from an EMBL/GenBank/DDBJ whole genome shotgun (WGS) entry which is preliminary data.</text>
</comment>
<dbReference type="Pfam" id="PF13938">
    <property type="entry name" value="DUF4213"/>
    <property type="match status" value="1"/>
</dbReference>
<reference evidence="2 3" key="1">
    <citation type="journal article" date="2018" name="Environ. Microbiol.">
        <title>Novel energy conservation strategies and behaviour of Pelotomaculum schinkii driving syntrophic propionate catabolism.</title>
        <authorList>
            <person name="Hidalgo-Ahumada C.A.P."/>
            <person name="Nobu M.K."/>
            <person name="Narihiro T."/>
            <person name="Tamaki H."/>
            <person name="Liu W.T."/>
            <person name="Kamagata Y."/>
            <person name="Stams A.J.M."/>
            <person name="Imachi H."/>
            <person name="Sousa D.Z."/>
        </authorList>
    </citation>
    <scope>NUCLEOTIDE SEQUENCE [LARGE SCALE GENOMIC DNA]</scope>
    <source>
        <strain evidence="2 3">HH</strain>
    </source>
</reference>
<dbReference type="SUPFAM" id="SSF159713">
    <property type="entry name" value="Dhaf3308-like"/>
    <property type="match status" value="1"/>
</dbReference>
<proteinExistence type="predicted"/>
<sequence>MILERVYDSALSRLAGKKIKEVRIGLELMAVELDDGAIGVTYVLRKEIGHACAALPKAGSLLGMPACPFRNKMAIVT</sequence>
<keyword evidence="3" id="KW-1185">Reference proteome</keyword>
<protein>
    <recommendedName>
        <fullName evidence="1">DUF4213 domain-containing protein</fullName>
    </recommendedName>
</protein>
<accession>A0A4Y7R743</accession>
<dbReference type="RefSeq" id="WP_190258935.1">
    <property type="nucleotide sequence ID" value="NZ_QFGA01000003.1"/>
</dbReference>
<dbReference type="Proteomes" id="UP000298324">
    <property type="component" value="Unassembled WGS sequence"/>
</dbReference>
<evidence type="ECO:0000313" key="2">
    <source>
        <dbReference type="EMBL" id="TEB04573.1"/>
    </source>
</evidence>
<dbReference type="EMBL" id="QFGA01000003">
    <property type="protein sequence ID" value="TEB04573.1"/>
    <property type="molecule type" value="Genomic_DNA"/>
</dbReference>
<name>A0A4Y7R743_9FIRM</name>
<dbReference type="InterPro" id="IPR025251">
    <property type="entry name" value="DUF4213"/>
</dbReference>